<organism evidence="2 3">
    <name type="scientific">Natribacillus halophilus</name>
    <dbReference type="NCBI Taxonomy" id="549003"/>
    <lineage>
        <taxon>Bacteria</taxon>
        <taxon>Bacillati</taxon>
        <taxon>Bacillota</taxon>
        <taxon>Bacilli</taxon>
        <taxon>Bacillales</taxon>
        <taxon>Bacillaceae</taxon>
        <taxon>Natribacillus</taxon>
    </lineage>
</organism>
<dbReference type="Pfam" id="PF12730">
    <property type="entry name" value="ABC2_membrane_4"/>
    <property type="match status" value="1"/>
</dbReference>
<feature type="transmembrane region" description="Helical" evidence="1">
    <location>
        <begin position="228"/>
        <end position="253"/>
    </location>
</feature>
<feature type="transmembrane region" description="Helical" evidence="1">
    <location>
        <begin position="158"/>
        <end position="179"/>
    </location>
</feature>
<protein>
    <submittedName>
        <fullName evidence="2">ABC-2 type transport system permease protein</fullName>
    </submittedName>
</protein>
<evidence type="ECO:0000313" key="2">
    <source>
        <dbReference type="EMBL" id="SDI98132.1"/>
    </source>
</evidence>
<keyword evidence="1" id="KW-0812">Transmembrane</keyword>
<dbReference type="Proteomes" id="UP000198853">
    <property type="component" value="Unassembled WGS sequence"/>
</dbReference>
<gene>
    <name evidence="2" type="ORF">SAMN04488123_11039</name>
</gene>
<accession>A0A1G8Q060</accession>
<keyword evidence="1" id="KW-0472">Membrane</keyword>
<feature type="transmembrane region" description="Helical" evidence="1">
    <location>
        <begin position="120"/>
        <end position="146"/>
    </location>
</feature>
<feature type="transmembrane region" description="Helical" evidence="1">
    <location>
        <begin position="20"/>
        <end position="42"/>
    </location>
</feature>
<sequence>MKYFLATLHTEGLKIIKSKVIWIIAAAFSIAPLMAGFFMFVLKDPALAESAGLVGAQAQVAGEANWQSYLDLHAQMIGVGGIFVFGFVTSWIFGREYVDNTVKDLLTLPYSRAVIVTSKFLASFMTNIVLSAYIVALGFFIGWIVGLPQWSSAIVMQNLYVILIVTMLTIVLSTPVAFFASYSRGYLAPVGFVIITLIFSQILTAVGHGEYFPWAVPALYSGLTGETIISWSSLIIIGITSLLGFLSTLYWWLFADQH</sequence>
<evidence type="ECO:0000256" key="1">
    <source>
        <dbReference type="SAM" id="Phobius"/>
    </source>
</evidence>
<dbReference type="PANTHER" id="PTHR37305:SF1">
    <property type="entry name" value="MEMBRANE PROTEIN"/>
    <property type="match status" value="1"/>
</dbReference>
<evidence type="ECO:0000313" key="3">
    <source>
        <dbReference type="Proteomes" id="UP000198853"/>
    </source>
</evidence>
<dbReference type="OrthoDB" id="4336274at2"/>
<name>A0A1G8Q060_9BACI</name>
<keyword evidence="1" id="KW-1133">Transmembrane helix</keyword>
<keyword evidence="3" id="KW-1185">Reference proteome</keyword>
<feature type="transmembrane region" description="Helical" evidence="1">
    <location>
        <begin position="72"/>
        <end position="93"/>
    </location>
</feature>
<dbReference type="AlphaFoldDB" id="A0A1G8Q060"/>
<dbReference type="EMBL" id="FNEN01000010">
    <property type="protein sequence ID" value="SDI98132.1"/>
    <property type="molecule type" value="Genomic_DNA"/>
</dbReference>
<proteinExistence type="predicted"/>
<dbReference type="PANTHER" id="PTHR37305">
    <property type="entry name" value="INTEGRAL MEMBRANE PROTEIN-RELATED"/>
    <property type="match status" value="1"/>
</dbReference>
<dbReference type="RefSeq" id="WP_090398967.1">
    <property type="nucleotide sequence ID" value="NZ_FNEN01000010.1"/>
</dbReference>
<feature type="transmembrane region" description="Helical" evidence="1">
    <location>
        <begin position="186"/>
        <end position="208"/>
    </location>
</feature>
<reference evidence="2 3" key="1">
    <citation type="submission" date="2016-10" db="EMBL/GenBank/DDBJ databases">
        <authorList>
            <person name="de Groot N.N."/>
        </authorList>
    </citation>
    <scope>NUCLEOTIDE SEQUENCE [LARGE SCALE GENOMIC DNA]</scope>
    <source>
        <strain evidence="2 3">DSM 21771</strain>
    </source>
</reference>